<dbReference type="PROSITE" id="PS50828">
    <property type="entry name" value="SMR"/>
    <property type="match status" value="1"/>
</dbReference>
<evidence type="ECO:0000259" key="1">
    <source>
        <dbReference type="PROSITE" id="PS50828"/>
    </source>
</evidence>
<dbReference type="Gene3D" id="3.30.1370.110">
    <property type="match status" value="1"/>
</dbReference>
<dbReference type="Proteomes" id="UP000015462">
    <property type="component" value="Unassembled WGS sequence"/>
</dbReference>
<sequence length="182" mass="20847">MPEDKKKRLSSDNDSQLFREFIGEVNILSNTERHFYDDTSKPKPIKKSFPPLKADHEYIVDHTNDITSEQYVFFAHSSVQAKTIKKLKRGAITINETIDLHGLDKQQAQHYIRECIREQLELQQRYLLLIHGKGTRSLNQSPVLKNLCVNLLKNDSAVLAFASAQPKDGGTGALYVLLRQKR</sequence>
<dbReference type="PANTHER" id="PTHR35562:SF2">
    <property type="entry name" value="DNA ENDONUCLEASE SMRA-RELATED"/>
    <property type="match status" value="1"/>
</dbReference>
<dbReference type="SMART" id="SM00463">
    <property type="entry name" value="SMR"/>
    <property type="match status" value="1"/>
</dbReference>
<dbReference type="AlphaFoldDB" id="A0AB33Z049"/>
<dbReference type="InterPro" id="IPR036063">
    <property type="entry name" value="Smr_dom_sf"/>
</dbReference>
<keyword evidence="3" id="KW-1185">Reference proteome</keyword>
<comment type="caution">
    <text evidence="2">The sequence shown here is derived from an EMBL/GenBank/DDBJ whole genome shotgun (WGS) entry which is preliminary data.</text>
</comment>
<name>A0AB33Z049_9GAMM</name>
<reference evidence="2 3" key="1">
    <citation type="journal article" date="2013" name="Genome Announc.">
        <title>Genome Sequence of the Pyrene- and Fluoranthene-Degrading Bacterium Cycloclasticus sp. Strain PY97M.</title>
        <authorList>
            <person name="Cui Z."/>
            <person name="Xu G."/>
            <person name="Li Q."/>
            <person name="Gao W."/>
            <person name="Zheng L."/>
        </authorList>
    </citation>
    <scope>NUCLEOTIDE SEQUENCE [LARGE SCALE GENOMIC DNA]</scope>
    <source>
        <strain evidence="2 3">PY97M</strain>
    </source>
</reference>
<protein>
    <submittedName>
        <fullName evidence="2">Smr protein/MutS2-like protein</fullName>
    </submittedName>
</protein>
<evidence type="ECO:0000313" key="3">
    <source>
        <dbReference type="Proteomes" id="UP000015462"/>
    </source>
</evidence>
<dbReference type="Pfam" id="PF01713">
    <property type="entry name" value="Smr"/>
    <property type="match status" value="1"/>
</dbReference>
<dbReference type="PANTHER" id="PTHR35562">
    <property type="entry name" value="DNA ENDONUCLEASE SMRA-RELATED"/>
    <property type="match status" value="1"/>
</dbReference>
<gene>
    <name evidence="2" type="ORF">L196_09199</name>
</gene>
<accession>A0AB33Z049</accession>
<evidence type="ECO:0000313" key="2">
    <source>
        <dbReference type="EMBL" id="EPD12568.1"/>
    </source>
</evidence>
<organism evidence="2 3">
    <name type="scientific">Cycloclasticus pugetii</name>
    <dbReference type="NCBI Taxonomy" id="34068"/>
    <lineage>
        <taxon>Bacteria</taxon>
        <taxon>Pseudomonadati</taxon>
        <taxon>Pseudomonadota</taxon>
        <taxon>Gammaproteobacteria</taxon>
        <taxon>Thiotrichales</taxon>
        <taxon>Piscirickettsiaceae</taxon>
        <taxon>Cycloclasticus</taxon>
    </lineage>
</organism>
<dbReference type="RefSeq" id="WP_016390754.1">
    <property type="nucleotide sequence ID" value="NZ_JBLHXE010000004.1"/>
</dbReference>
<dbReference type="EMBL" id="ASHL01000008">
    <property type="protein sequence ID" value="EPD12568.1"/>
    <property type="molecule type" value="Genomic_DNA"/>
</dbReference>
<dbReference type="InterPro" id="IPR002625">
    <property type="entry name" value="Smr_dom"/>
</dbReference>
<proteinExistence type="predicted"/>
<dbReference type="SUPFAM" id="SSF160443">
    <property type="entry name" value="SMR domain-like"/>
    <property type="match status" value="1"/>
</dbReference>
<feature type="domain" description="Smr" evidence="1">
    <location>
        <begin position="98"/>
        <end position="179"/>
    </location>
</feature>